<evidence type="ECO:0000256" key="2">
    <source>
        <dbReference type="SAM" id="Phobius"/>
    </source>
</evidence>
<organism evidence="3 4">
    <name type="scientific">Polaribacter butkevichii</name>
    <dbReference type="NCBI Taxonomy" id="218490"/>
    <lineage>
        <taxon>Bacteria</taxon>
        <taxon>Pseudomonadati</taxon>
        <taxon>Bacteroidota</taxon>
        <taxon>Flavobacteriia</taxon>
        <taxon>Flavobacteriales</taxon>
        <taxon>Flavobacteriaceae</taxon>
    </lineage>
</organism>
<protein>
    <recommendedName>
        <fullName evidence="5">Class IIb bacteriocin, lactobin A/cerein 7B family</fullName>
    </recommendedName>
</protein>
<dbReference type="Proteomes" id="UP000247345">
    <property type="component" value="Unassembled WGS sequence"/>
</dbReference>
<feature type="compositionally biased region" description="Pro residues" evidence="1">
    <location>
        <begin position="54"/>
        <end position="64"/>
    </location>
</feature>
<name>A0A2P6CE04_9FLAO</name>
<evidence type="ECO:0000313" key="4">
    <source>
        <dbReference type="Proteomes" id="UP000247345"/>
    </source>
</evidence>
<evidence type="ECO:0008006" key="5">
    <source>
        <dbReference type="Google" id="ProtNLM"/>
    </source>
</evidence>
<dbReference type="PROSITE" id="PS51257">
    <property type="entry name" value="PROKAR_LIPOPROTEIN"/>
    <property type="match status" value="1"/>
</dbReference>
<feature type="transmembrane region" description="Helical" evidence="2">
    <location>
        <begin position="22"/>
        <end position="41"/>
    </location>
</feature>
<keyword evidence="2" id="KW-0472">Membrane</keyword>
<evidence type="ECO:0000313" key="3">
    <source>
        <dbReference type="EMBL" id="PQJ73134.1"/>
    </source>
</evidence>
<proteinExistence type="predicted"/>
<sequence>MKNLQSFGVQELSAKEIKETEGGFLGTLIVIGCCLLLAGCANGCEGERRRESDGPPPPPDGYQY</sequence>
<dbReference type="AlphaFoldDB" id="A0A2P6CE04"/>
<keyword evidence="2" id="KW-1133">Transmembrane helix</keyword>
<dbReference type="EMBL" id="MSCK01000001">
    <property type="protein sequence ID" value="PQJ73134.1"/>
    <property type="molecule type" value="Genomic_DNA"/>
</dbReference>
<reference evidence="3 4" key="1">
    <citation type="submission" date="2016-12" db="EMBL/GenBank/DDBJ databases">
        <title>Trade-off between light-utilization and light-protection in marine flavobacteria.</title>
        <authorList>
            <person name="Kumagai Y."/>
            <person name="Yoshizawa S."/>
            <person name="Kogure K."/>
            <person name="Iwasaki W."/>
        </authorList>
    </citation>
    <scope>NUCLEOTIDE SEQUENCE [LARGE SCALE GENOMIC DNA]</scope>
    <source>
        <strain evidence="3 4">KCTC 12100</strain>
    </source>
</reference>
<accession>A0A2P6CE04</accession>
<keyword evidence="4" id="KW-1185">Reference proteome</keyword>
<feature type="region of interest" description="Disordered" evidence="1">
    <location>
        <begin position="45"/>
        <end position="64"/>
    </location>
</feature>
<comment type="caution">
    <text evidence="3">The sequence shown here is derived from an EMBL/GenBank/DDBJ whole genome shotgun (WGS) entry which is preliminary data.</text>
</comment>
<dbReference type="RefSeq" id="WP_105048801.1">
    <property type="nucleotide sequence ID" value="NZ_CP150661.1"/>
</dbReference>
<evidence type="ECO:0000256" key="1">
    <source>
        <dbReference type="SAM" id="MobiDB-lite"/>
    </source>
</evidence>
<gene>
    <name evidence="3" type="ORF">BTO14_07635</name>
</gene>
<keyword evidence="2" id="KW-0812">Transmembrane</keyword>